<sequence>MEKRCKWHFKAEGGRDVGPNDPVDEKFKGQPYYSIVREAIQNSLDAVNDENKPVKVNFSFFDLNRNDYPNLFDIEKNIEQCKSYYHDNDNAERLFKDMLYYLNGDVDGKKRLNLSCLKISDYNTIGMRYDENNTKSPFYAFLRAGGVSAKSQGSGGSFGFGKGAYYTLSPIKTIIVSTLTNSNDFFFEGSTILTTHKNSDNDKLTAYGYYDNNNGEPVQLEDNIPEFFKRTEAGTDVNIIGLWDEPKRKRLMIKSVLNNFWLAIHDNKLIVQVDDVTIAKDNLEQIIDEYFSSDGFESGNANEIESWNPKSYLKAVKYAKSTDQFHLFEEELKSVGTVRLYVYLEKGLPNRTSYFRKPKMVVYKQTRRKINGYSAVFICDNDRGNEILRLMENPAHNEWKKENHPKNEGKIHKTARKAEIEISDFIIRSLESLSKIKTGKKLAFQGLEEYLSIPEDLLEKEEEFDFEGDLTNSVSGEMSNEVTDDETGLQTTDNQPVQIQPTITKKQQVQEEDDVIPDKDGELDITTGGGGGGDGPPHPIPPGPIDEIEKGKIKEEPTESKVLIKVGFKVASQVENGYVFHHMIINSENDIENAELEMLVGSDNDRDDSLEILSTDNGNISNNKLKNVTLNSGRNLITVRFADNLKHTVKMKAYEIQ</sequence>
<dbReference type="EMBL" id="NGJN01000002">
    <property type="protein sequence ID" value="OZV69729.1"/>
    <property type="molecule type" value="Genomic_DNA"/>
</dbReference>
<comment type="caution">
    <text evidence="2">The sequence shown here is derived from an EMBL/GenBank/DDBJ whole genome shotgun (WGS) entry which is preliminary data.</text>
</comment>
<dbReference type="AlphaFoldDB" id="A0A265UWP2"/>
<keyword evidence="3" id="KW-1185">Reference proteome</keyword>
<evidence type="ECO:0000256" key="1">
    <source>
        <dbReference type="SAM" id="MobiDB-lite"/>
    </source>
</evidence>
<evidence type="ECO:0008006" key="4">
    <source>
        <dbReference type="Google" id="ProtNLM"/>
    </source>
</evidence>
<dbReference type="OrthoDB" id="1395829at2"/>
<accession>A0A265UWP2</accession>
<organism evidence="2 3">
    <name type="scientific">Winogradskyella aurantia</name>
    <dbReference type="NCBI Taxonomy" id="1915063"/>
    <lineage>
        <taxon>Bacteria</taxon>
        <taxon>Pseudomonadati</taxon>
        <taxon>Bacteroidota</taxon>
        <taxon>Flavobacteriia</taxon>
        <taxon>Flavobacteriales</taxon>
        <taxon>Flavobacteriaceae</taxon>
        <taxon>Winogradskyella</taxon>
    </lineage>
</organism>
<reference evidence="2 3" key="1">
    <citation type="submission" date="2017-05" db="EMBL/GenBank/DDBJ databases">
        <title>The draft genome sequence of Idiomarina salinarum WNB302.</title>
        <authorList>
            <person name="Sun Y."/>
            <person name="Chen B."/>
            <person name="Du Z."/>
        </authorList>
    </citation>
    <scope>NUCLEOTIDE SEQUENCE [LARGE SCALE GENOMIC DNA]</scope>
    <source>
        <strain evidence="2 3">WNB302</strain>
    </source>
</reference>
<dbReference type="Proteomes" id="UP000216840">
    <property type="component" value="Unassembled WGS sequence"/>
</dbReference>
<feature type="compositionally biased region" description="Polar residues" evidence="1">
    <location>
        <begin position="470"/>
        <end position="481"/>
    </location>
</feature>
<gene>
    <name evidence="2" type="ORF">CA834_03650</name>
</gene>
<evidence type="ECO:0000313" key="2">
    <source>
        <dbReference type="EMBL" id="OZV69729.1"/>
    </source>
</evidence>
<proteinExistence type="predicted"/>
<feature type="region of interest" description="Disordered" evidence="1">
    <location>
        <begin position="470"/>
        <end position="495"/>
    </location>
</feature>
<protein>
    <recommendedName>
        <fullName evidence="4">ATPase</fullName>
    </recommendedName>
</protein>
<dbReference type="RefSeq" id="WP_094967321.1">
    <property type="nucleotide sequence ID" value="NZ_NGJN01000002.1"/>
</dbReference>
<name>A0A265UWP2_9FLAO</name>
<evidence type="ECO:0000313" key="3">
    <source>
        <dbReference type="Proteomes" id="UP000216840"/>
    </source>
</evidence>